<evidence type="ECO:0000313" key="6">
    <source>
        <dbReference type="WBParaSite" id="NBR_0000660101-mRNA-1"/>
    </source>
</evidence>
<accession>A0A0N4XV18</accession>
<dbReference type="EMBL" id="UYSL01019814">
    <property type="protein sequence ID" value="VDL70191.1"/>
    <property type="molecule type" value="Genomic_DNA"/>
</dbReference>
<dbReference type="STRING" id="27835.A0A0N4XV18"/>
<dbReference type="GO" id="GO:0097730">
    <property type="term" value="C:non-motile cilium"/>
    <property type="evidence" value="ECO:0007669"/>
    <property type="project" value="TreeGrafter"/>
</dbReference>
<dbReference type="AlphaFoldDB" id="A0A0N4XV18"/>
<dbReference type="Pfam" id="PF14931">
    <property type="entry name" value="IFT20"/>
    <property type="match status" value="1"/>
</dbReference>
<protein>
    <submittedName>
        <fullName evidence="6">PAS domain S-box protein</fullName>
    </submittedName>
</protein>
<reference evidence="4 5" key="2">
    <citation type="submission" date="2018-11" db="EMBL/GenBank/DDBJ databases">
        <authorList>
            <consortium name="Pathogen Informatics"/>
        </authorList>
    </citation>
    <scope>NUCLEOTIDE SEQUENCE [LARGE SCALE GENOMIC DNA]</scope>
</reference>
<dbReference type="GO" id="GO:0097546">
    <property type="term" value="C:ciliary base"/>
    <property type="evidence" value="ECO:0007669"/>
    <property type="project" value="TreeGrafter"/>
</dbReference>
<dbReference type="PANTHER" id="PTHR31978:SF1">
    <property type="entry name" value="INTRAFLAGELLAR TRANSPORT PROTEIN 20 HOMOLOG"/>
    <property type="match status" value="1"/>
</dbReference>
<evidence type="ECO:0000313" key="5">
    <source>
        <dbReference type="Proteomes" id="UP000271162"/>
    </source>
</evidence>
<reference evidence="6" key="1">
    <citation type="submission" date="2017-02" db="UniProtKB">
        <authorList>
            <consortium name="WormBaseParasite"/>
        </authorList>
    </citation>
    <scope>IDENTIFICATION</scope>
</reference>
<dbReference type="GO" id="GO:0060271">
    <property type="term" value="P:cilium assembly"/>
    <property type="evidence" value="ECO:0007669"/>
    <property type="project" value="TreeGrafter"/>
</dbReference>
<sequence>MVDDEVLNKAGMHIDDMNRLRLLNPEISDMLTDLRSEGRSFAAQMTSFRTTTEGLIKAFEEILIRERQVELERLRVELASLQVVEQQQKDILQKIIHG</sequence>
<evidence type="ECO:0000256" key="1">
    <source>
        <dbReference type="ARBA" id="ARBA00004138"/>
    </source>
</evidence>
<dbReference type="WBParaSite" id="NBR_0000660101-mRNA-1">
    <property type="protein sequence ID" value="NBR_0000660101-mRNA-1"/>
    <property type="gene ID" value="NBR_0000660101"/>
</dbReference>
<proteinExistence type="predicted"/>
<keyword evidence="2" id="KW-0175">Coiled coil</keyword>
<name>A0A0N4XV18_NIPBR</name>
<dbReference type="Proteomes" id="UP000271162">
    <property type="component" value="Unassembled WGS sequence"/>
</dbReference>
<dbReference type="GO" id="GO:0030990">
    <property type="term" value="C:intraciliary transport particle"/>
    <property type="evidence" value="ECO:0007669"/>
    <property type="project" value="TreeGrafter"/>
</dbReference>
<gene>
    <name evidence="4" type="ORF">NBR_LOCUS6602</name>
</gene>
<dbReference type="OMA" id="FINQFMQ"/>
<keyword evidence="3" id="KW-0966">Cell projection</keyword>
<evidence type="ECO:0000256" key="3">
    <source>
        <dbReference type="ARBA" id="ARBA00023273"/>
    </source>
</evidence>
<comment type="subcellular location">
    <subcellularLocation>
        <location evidence="1">Cell projection</location>
        <location evidence="1">Cilium</location>
    </subcellularLocation>
</comment>
<dbReference type="GO" id="GO:0036064">
    <property type="term" value="C:ciliary basal body"/>
    <property type="evidence" value="ECO:0007669"/>
    <property type="project" value="TreeGrafter"/>
</dbReference>
<organism evidence="6">
    <name type="scientific">Nippostrongylus brasiliensis</name>
    <name type="common">Rat hookworm</name>
    <dbReference type="NCBI Taxonomy" id="27835"/>
    <lineage>
        <taxon>Eukaryota</taxon>
        <taxon>Metazoa</taxon>
        <taxon>Ecdysozoa</taxon>
        <taxon>Nematoda</taxon>
        <taxon>Chromadorea</taxon>
        <taxon>Rhabditida</taxon>
        <taxon>Rhabditina</taxon>
        <taxon>Rhabditomorpha</taxon>
        <taxon>Strongyloidea</taxon>
        <taxon>Heligmosomidae</taxon>
        <taxon>Nippostrongylus</taxon>
    </lineage>
</organism>
<dbReference type="GO" id="GO:0061512">
    <property type="term" value="P:protein localization to cilium"/>
    <property type="evidence" value="ECO:0007669"/>
    <property type="project" value="TreeGrafter"/>
</dbReference>
<evidence type="ECO:0000313" key="4">
    <source>
        <dbReference type="EMBL" id="VDL70191.1"/>
    </source>
</evidence>
<dbReference type="GO" id="GO:0005737">
    <property type="term" value="C:cytoplasm"/>
    <property type="evidence" value="ECO:0007669"/>
    <property type="project" value="TreeGrafter"/>
</dbReference>
<dbReference type="GO" id="GO:0005813">
    <property type="term" value="C:centrosome"/>
    <property type="evidence" value="ECO:0007669"/>
    <property type="project" value="TreeGrafter"/>
</dbReference>
<evidence type="ECO:0000256" key="2">
    <source>
        <dbReference type="ARBA" id="ARBA00023054"/>
    </source>
</evidence>
<keyword evidence="5" id="KW-1185">Reference proteome</keyword>
<dbReference type="InterPro" id="IPR028172">
    <property type="entry name" value="FT20"/>
</dbReference>
<dbReference type="PANTHER" id="PTHR31978">
    <property type="entry name" value="INTRAFLAGELLAR TRANSPORT PROTEIN 20 HOMOLOG"/>
    <property type="match status" value="1"/>
</dbReference>